<feature type="region of interest" description="Disordered" evidence="4">
    <location>
        <begin position="1"/>
        <end position="294"/>
    </location>
</feature>
<sequence>MRAPATEARRRGGTDREGCLRRRGGGLARKGAPGRGAARRRQPKAQEKRASLRAPPPRPCLLRRGEPSGVQWGGGLESRNGRTLVDGSLAPIDETLAARRPASPDLGVESNGLLPPPRRTQNDQAVAPGSFAGDPGKPRDSATQLEGLARRCHRFQGTSASRSPRNALDIGGVGGGASWSPHLRAGGAGEPRKATRGPPVRGNRRSCRPRAGCAPPPLPPPGPWERADRELLHELGGGGESGRADSRLSSKVLGAAGGGREVRDTSQEVMQQQQQQPIRCKNKTRRRSPGHSPIRLEYPNLRIKAVPGSAEPTGAGFWGGVAEVQGQLGALRQGTLLPQKPSRRTFQALLGGGRRKKTLRRKAEAARGCRPSGLPWGRWEGRTGAGGGKAAVGRCAWEPGWRGQGRRIRPHPRGVSAEAAMGVLMSRRQTVEQVQKVSLAVSAFKDGLQERAAAKRPAEGTASRRGTLEEDAVQELREEEEGAPRGPSRSWGGVTRSAAWARLRDGRGVEPEELDRPACFTPPALVRPVRPTREEERLEISLEQREQVTNEEMCEVCEVWTADSLLPCRVCTKVYHDGCLQRMGLLSPDEASEAIEAAHSTVGWSCYHCDNLNSLLTEEEMTSLSDALRQTSISPENTLTLEDFLRYKGLAGQPSSEEEKERHSLQFAALDPGQKGYIAWADFLSHESLLLLQRSRTQEGLLRLLTGKERERAREAFLTLDQHGEGRISQKESQRSHHTWFRKQHPGAPPSIARVSQAEPVSESSSQRQEDKEVLKEEQREPRTVTWPAFLRESTVYILAARPNSAAIHLKPLMFSEGFETCLLAQSCSQRGTIHVKSNPGIVWQPTFSGCILSPPPFLAHTGGADHTQRSQKTFSFLSKNRFSFGEHLP</sequence>
<dbReference type="Pfam" id="PF16744">
    <property type="entry name" value="zf-RING_15"/>
    <property type="match status" value="1"/>
</dbReference>
<dbReference type="AlphaFoldDB" id="A0AAW1C4S2"/>
<accession>A0AAW1C4S2</accession>
<keyword evidence="3" id="KW-0862">Zinc</keyword>
<reference evidence="6 7" key="1">
    <citation type="journal article" date="2024" name="Proc. Natl. Acad. Sci. U.S.A.">
        <title>The genetic regulatory architecture and epigenomic basis for age-related changes in rattlesnake venom.</title>
        <authorList>
            <person name="Hogan M.P."/>
            <person name="Holding M.L."/>
            <person name="Nystrom G.S."/>
            <person name="Colston T.J."/>
            <person name="Bartlett D.A."/>
            <person name="Mason A.J."/>
            <person name="Ellsworth S.A."/>
            <person name="Rautsaw R.M."/>
            <person name="Lawrence K.C."/>
            <person name="Strickland J.L."/>
            <person name="He B."/>
            <person name="Fraser P."/>
            <person name="Margres M.J."/>
            <person name="Gilbert D.M."/>
            <person name="Gibbs H.L."/>
            <person name="Parkinson C.L."/>
            <person name="Rokyta D.R."/>
        </authorList>
    </citation>
    <scope>NUCLEOTIDE SEQUENCE [LARGE SCALE GENOMIC DNA]</scope>
    <source>
        <strain evidence="6">DRR0105</strain>
    </source>
</reference>
<dbReference type="EMBL" id="JAOTOJ010000002">
    <property type="protein sequence ID" value="KAK9408723.1"/>
    <property type="molecule type" value="Genomic_DNA"/>
</dbReference>
<dbReference type="InterPro" id="IPR013083">
    <property type="entry name" value="Znf_RING/FYVE/PHD"/>
</dbReference>
<comment type="caution">
    <text evidence="6">The sequence shown here is derived from an EMBL/GenBank/DDBJ whole genome shotgun (WGS) entry which is preliminary data.</text>
</comment>
<evidence type="ECO:0000256" key="2">
    <source>
        <dbReference type="ARBA" id="ARBA00022771"/>
    </source>
</evidence>
<evidence type="ECO:0000256" key="4">
    <source>
        <dbReference type="SAM" id="MobiDB-lite"/>
    </source>
</evidence>
<dbReference type="Proteomes" id="UP001474421">
    <property type="component" value="Unassembled WGS sequence"/>
</dbReference>
<proteinExistence type="predicted"/>
<dbReference type="InterPro" id="IPR011992">
    <property type="entry name" value="EF-hand-dom_pair"/>
</dbReference>
<dbReference type="Gene3D" id="1.10.238.10">
    <property type="entry name" value="EF-hand"/>
    <property type="match status" value="1"/>
</dbReference>
<evidence type="ECO:0000256" key="3">
    <source>
        <dbReference type="ARBA" id="ARBA00022833"/>
    </source>
</evidence>
<dbReference type="InterPro" id="IPR031946">
    <property type="entry name" value="KIAA1045_Zf_RING"/>
</dbReference>
<keyword evidence="1" id="KW-0479">Metal-binding</keyword>
<feature type="compositionally biased region" description="Basic residues" evidence="4">
    <location>
        <begin position="280"/>
        <end position="289"/>
    </location>
</feature>
<evidence type="ECO:0000313" key="7">
    <source>
        <dbReference type="Proteomes" id="UP001474421"/>
    </source>
</evidence>
<keyword evidence="2" id="KW-0863">Zinc-finger</keyword>
<keyword evidence="7" id="KW-1185">Reference proteome</keyword>
<feature type="compositionally biased region" description="Basic and acidic residues" evidence="4">
    <location>
        <begin position="722"/>
        <end position="735"/>
    </location>
</feature>
<feature type="compositionally biased region" description="Basic residues" evidence="4">
    <location>
        <begin position="736"/>
        <end position="745"/>
    </location>
</feature>
<feature type="region of interest" description="Disordered" evidence="4">
    <location>
        <begin position="368"/>
        <end position="391"/>
    </location>
</feature>
<dbReference type="Gene3D" id="3.30.40.10">
    <property type="entry name" value="Zinc/RING finger domain, C3HC4 (zinc finger)"/>
    <property type="match status" value="1"/>
</dbReference>
<feature type="domain" description="KIAA1045 RING finger" evidence="5">
    <location>
        <begin position="547"/>
        <end position="619"/>
    </location>
</feature>
<dbReference type="GO" id="GO:0003714">
    <property type="term" value="F:transcription corepressor activity"/>
    <property type="evidence" value="ECO:0007669"/>
    <property type="project" value="TreeGrafter"/>
</dbReference>
<dbReference type="PANTHER" id="PTHR46453">
    <property type="entry name" value="PROTEIN KINASE C-BINDING PROTEIN 1"/>
    <property type="match status" value="1"/>
</dbReference>
<dbReference type="InterPro" id="IPR011011">
    <property type="entry name" value="Znf_FYVE_PHD"/>
</dbReference>
<organism evidence="6 7">
    <name type="scientific">Crotalus adamanteus</name>
    <name type="common">Eastern diamondback rattlesnake</name>
    <dbReference type="NCBI Taxonomy" id="8729"/>
    <lineage>
        <taxon>Eukaryota</taxon>
        <taxon>Metazoa</taxon>
        <taxon>Chordata</taxon>
        <taxon>Craniata</taxon>
        <taxon>Vertebrata</taxon>
        <taxon>Euteleostomi</taxon>
        <taxon>Lepidosauria</taxon>
        <taxon>Squamata</taxon>
        <taxon>Bifurcata</taxon>
        <taxon>Unidentata</taxon>
        <taxon>Episquamata</taxon>
        <taxon>Toxicofera</taxon>
        <taxon>Serpentes</taxon>
        <taxon>Colubroidea</taxon>
        <taxon>Viperidae</taxon>
        <taxon>Crotalinae</taxon>
        <taxon>Crotalus</taxon>
    </lineage>
</organism>
<feature type="region of interest" description="Disordered" evidence="4">
    <location>
        <begin position="450"/>
        <end position="493"/>
    </location>
</feature>
<evidence type="ECO:0000256" key="1">
    <source>
        <dbReference type="ARBA" id="ARBA00022723"/>
    </source>
</evidence>
<dbReference type="GO" id="GO:0005737">
    <property type="term" value="C:cytoplasm"/>
    <property type="evidence" value="ECO:0007669"/>
    <property type="project" value="TreeGrafter"/>
</dbReference>
<feature type="compositionally biased region" description="Basic and acidic residues" evidence="4">
    <location>
        <begin position="7"/>
        <end position="20"/>
    </location>
</feature>
<evidence type="ECO:0000313" key="6">
    <source>
        <dbReference type="EMBL" id="KAK9408723.1"/>
    </source>
</evidence>
<evidence type="ECO:0000259" key="5">
    <source>
        <dbReference type="Pfam" id="PF16744"/>
    </source>
</evidence>
<feature type="compositionally biased region" description="Pro residues" evidence="4">
    <location>
        <begin position="214"/>
        <end position="223"/>
    </location>
</feature>
<feature type="region of interest" description="Disordered" evidence="4">
    <location>
        <begin position="719"/>
        <end position="780"/>
    </location>
</feature>
<feature type="compositionally biased region" description="Basic and acidic residues" evidence="4">
    <location>
        <begin position="768"/>
        <end position="780"/>
    </location>
</feature>
<gene>
    <name evidence="6" type="ORF">NXF25_007497</name>
</gene>
<protein>
    <submittedName>
        <fullName evidence="6">PHD finger protein 24</fullName>
    </submittedName>
</protein>
<dbReference type="SUPFAM" id="SSF57903">
    <property type="entry name" value="FYVE/PHD zinc finger"/>
    <property type="match status" value="1"/>
</dbReference>
<name>A0AAW1C4S2_CROAD</name>
<dbReference type="GO" id="GO:0005634">
    <property type="term" value="C:nucleus"/>
    <property type="evidence" value="ECO:0007669"/>
    <property type="project" value="TreeGrafter"/>
</dbReference>
<dbReference type="PANTHER" id="PTHR46453:SF4">
    <property type="entry name" value="PHD FINGER PROTEIN 24"/>
    <property type="match status" value="1"/>
</dbReference>
<dbReference type="GO" id="GO:0008270">
    <property type="term" value="F:zinc ion binding"/>
    <property type="evidence" value="ECO:0007669"/>
    <property type="project" value="UniProtKB-KW"/>
</dbReference>
<dbReference type="SUPFAM" id="SSF47473">
    <property type="entry name" value="EF-hand"/>
    <property type="match status" value="1"/>
</dbReference>
<feature type="compositionally biased region" description="Acidic residues" evidence="4">
    <location>
        <begin position="469"/>
        <end position="481"/>
    </location>
</feature>